<evidence type="ECO:0000313" key="2">
    <source>
        <dbReference type="EMBL" id="MBR0667178.1"/>
    </source>
</evidence>
<name>A0ABS5F3Y5_9PROT</name>
<evidence type="ECO:0000259" key="1">
    <source>
        <dbReference type="Pfam" id="PF18588"/>
    </source>
</evidence>
<evidence type="ECO:0000313" key="3">
    <source>
        <dbReference type="Proteomes" id="UP001196870"/>
    </source>
</evidence>
<keyword evidence="3" id="KW-1185">Reference proteome</keyword>
<dbReference type="InterPro" id="IPR041307">
    <property type="entry name" value="WcbI"/>
</dbReference>
<comment type="caution">
    <text evidence="2">The sequence shown here is derived from an EMBL/GenBank/DDBJ whole genome shotgun (WGS) entry which is preliminary data.</text>
</comment>
<proteinExistence type="predicted"/>
<protein>
    <recommendedName>
        <fullName evidence="1">Polysaccharide biosynthesis enzyme WcbI domain-containing protein</fullName>
    </recommendedName>
</protein>
<reference evidence="3" key="1">
    <citation type="journal article" date="2021" name="Syst. Appl. Microbiol.">
        <title>Roseomonas hellenica sp. nov., isolated from roots of wild-growing Alkanna tinctoria.</title>
        <authorList>
            <person name="Rat A."/>
            <person name="Naranjo H.D."/>
            <person name="Lebbe L."/>
            <person name="Cnockaert M."/>
            <person name="Krigas N."/>
            <person name="Grigoriadou K."/>
            <person name="Maloupa E."/>
            <person name="Willems A."/>
        </authorList>
    </citation>
    <scope>NUCLEOTIDE SEQUENCE [LARGE SCALE GENOMIC DNA]</scope>
    <source>
        <strain evidence="3">LMG 31523</strain>
    </source>
</reference>
<dbReference type="RefSeq" id="WP_211854958.1">
    <property type="nucleotide sequence ID" value="NZ_JAAGBB010000031.1"/>
</dbReference>
<dbReference type="Pfam" id="PF18588">
    <property type="entry name" value="WcbI"/>
    <property type="match status" value="1"/>
</dbReference>
<dbReference type="EMBL" id="JAAGBB010000031">
    <property type="protein sequence ID" value="MBR0667178.1"/>
    <property type="molecule type" value="Genomic_DNA"/>
</dbReference>
<organism evidence="2 3">
    <name type="scientific">Plastoroseomonas hellenica</name>
    <dbReference type="NCBI Taxonomy" id="2687306"/>
    <lineage>
        <taxon>Bacteria</taxon>
        <taxon>Pseudomonadati</taxon>
        <taxon>Pseudomonadota</taxon>
        <taxon>Alphaproteobacteria</taxon>
        <taxon>Acetobacterales</taxon>
        <taxon>Acetobacteraceae</taxon>
        <taxon>Plastoroseomonas</taxon>
    </lineage>
</organism>
<gene>
    <name evidence="2" type="ORF">GXW71_22655</name>
</gene>
<dbReference type="Gene3D" id="3.40.50.12080">
    <property type="match status" value="2"/>
</dbReference>
<dbReference type="Proteomes" id="UP001196870">
    <property type="component" value="Unassembled WGS sequence"/>
</dbReference>
<feature type="domain" description="Polysaccharide biosynthesis enzyme WcbI" evidence="1">
    <location>
        <begin position="17"/>
        <end position="221"/>
    </location>
</feature>
<sequence>MSRVLAYGSKGIDARRVLVYGNCQSPYLARLLSGIEGLNDDYQFVYVPNHAAPGEDVAELPDWCFENVALLIEQHDDRAVVPVREHMRSRLKAGCRKITHPTFLLASLWPFECPDPRSRPEADLLWGRYPHGDMIGLKVAEMGLHGDAAVDAYLSLSARKMPDLMVRLQRDVDRMRHYDRCCDIALADYVLDRFRREHTFWTWGHTATAPLAELTQRLWAAAQPVIGGNAQEAERGIGRIASQFEGIGELQLPIHPMVAAALDLTFWSPDKRYRWYGQHWTFHEYIAHYISYDTGWSAVQ</sequence>
<accession>A0ABS5F3Y5</accession>